<name>A0A345Z3Q0_9MOLU</name>
<evidence type="ECO:0000256" key="1">
    <source>
        <dbReference type="SAM" id="Phobius"/>
    </source>
</evidence>
<feature type="transmembrane region" description="Helical" evidence="1">
    <location>
        <begin position="586"/>
        <end position="609"/>
    </location>
</feature>
<evidence type="ECO:0008006" key="4">
    <source>
        <dbReference type="Google" id="ProtNLM"/>
    </source>
</evidence>
<keyword evidence="1" id="KW-1133">Transmembrane helix</keyword>
<feature type="transmembrane region" description="Helical" evidence="1">
    <location>
        <begin position="452"/>
        <end position="475"/>
    </location>
</feature>
<dbReference type="KEGG" id="salx:SALLE_v1c05550"/>
<keyword evidence="3" id="KW-1185">Reference proteome</keyword>
<evidence type="ECO:0000313" key="2">
    <source>
        <dbReference type="EMBL" id="AXK51229.1"/>
    </source>
</evidence>
<feature type="transmembrane region" description="Helical" evidence="1">
    <location>
        <begin position="556"/>
        <end position="580"/>
    </location>
</feature>
<feature type="transmembrane region" description="Helical" evidence="1">
    <location>
        <begin position="41"/>
        <end position="63"/>
    </location>
</feature>
<sequence>MNNPPKRLATSYSLALIGILLAFTITIDMLTQFLYELEIGFFMVILITTFLSTSLSALFTNILGLLKVISTFSAIFFIPYWISLNIIWLVVFLMRKQIVKHWWIILIIAPILSCLLEASNMLFELAITQSWEKAKVLYLSRVIRNDVLFTAYLILPILITPLIWELFANLKIRMPFVFNKDFLNSSKDKIAFNKYNKNNIKDLSPNSVRTWKLTFGIETGLVAVVFSFLPFFIYHLVGVKGLSLILLIPLGMFLFTPMWRKLKAVIGNHSTIKITSIGLFLMLTLLITWGLQKGVNNFVPTLALLLFFTGSFVAGIVPFTMEILRSHGKNFNKKYRFELIQIIFSLIMIPIPYILFLFIKDEKIMFYSLIGLFSTIGLLLTCLINFNRKTQIEEVTFYTQPDDMANLKAHKKYFLFIFSNSFFYALGEAFTYTAIAFIYILAKNMHWPLSELIVVGLLVCGFLIRKVGALIVVNLKISENKILKWNIISYALVVTGLVVLITGAMVMLFIPEYWYIYFTGFLINEILLGVGLAIMSKTKKNTLTLINGRHNNLAMIFDHVLGRGLYSLLIGFIITMIFAFVLITNLMIVIVVGVLIILAILALVFSVIAQKPSRLEKIKTFH</sequence>
<feature type="transmembrane region" description="Helical" evidence="1">
    <location>
        <begin position="339"/>
        <end position="359"/>
    </location>
</feature>
<dbReference type="RefSeq" id="WP_162807941.1">
    <property type="nucleotide sequence ID" value="NZ_CP031376.1"/>
</dbReference>
<dbReference type="AlphaFoldDB" id="A0A345Z3Q0"/>
<dbReference type="Proteomes" id="UP000254792">
    <property type="component" value="Chromosome"/>
</dbReference>
<reference evidence="2 3" key="1">
    <citation type="submission" date="2018-07" db="EMBL/GenBank/DDBJ databases">
        <title>Complete genome sequence of Spiroplasma alleghenense PLHS-1 (ATCC 51752).</title>
        <authorList>
            <person name="Chou L."/>
            <person name="Lee T.-Y."/>
            <person name="Tsai Y.-M."/>
            <person name="Kuo C.-H."/>
        </authorList>
    </citation>
    <scope>NUCLEOTIDE SEQUENCE [LARGE SCALE GENOMIC DNA]</scope>
    <source>
        <strain evidence="2 3">PLHS-1</strain>
    </source>
</reference>
<feature type="transmembrane region" description="Helical" evidence="1">
    <location>
        <begin position="413"/>
        <end position="440"/>
    </location>
</feature>
<dbReference type="InterPro" id="IPR036259">
    <property type="entry name" value="MFS_trans_sf"/>
</dbReference>
<feature type="transmembrane region" description="Helical" evidence="1">
    <location>
        <begin position="103"/>
        <end position="127"/>
    </location>
</feature>
<feature type="transmembrane region" description="Helical" evidence="1">
    <location>
        <begin position="487"/>
        <end position="510"/>
    </location>
</feature>
<feature type="transmembrane region" description="Helical" evidence="1">
    <location>
        <begin position="147"/>
        <end position="167"/>
    </location>
</feature>
<dbReference type="EMBL" id="CP031376">
    <property type="protein sequence ID" value="AXK51229.1"/>
    <property type="molecule type" value="Genomic_DNA"/>
</dbReference>
<feature type="transmembrane region" description="Helical" evidence="1">
    <location>
        <begin position="298"/>
        <end position="319"/>
    </location>
</feature>
<keyword evidence="1" id="KW-0812">Transmembrane</keyword>
<feature type="transmembrane region" description="Helical" evidence="1">
    <location>
        <begin position="271"/>
        <end position="292"/>
    </location>
</feature>
<organism evidence="2 3">
    <name type="scientific">Spiroplasma alleghenense</name>
    <dbReference type="NCBI Taxonomy" id="216931"/>
    <lineage>
        <taxon>Bacteria</taxon>
        <taxon>Bacillati</taxon>
        <taxon>Mycoplasmatota</taxon>
        <taxon>Mollicutes</taxon>
        <taxon>Entomoplasmatales</taxon>
        <taxon>Spiroplasmataceae</taxon>
        <taxon>Spiroplasma</taxon>
    </lineage>
</organism>
<dbReference type="Gene3D" id="1.20.1250.20">
    <property type="entry name" value="MFS general substrate transporter like domains"/>
    <property type="match status" value="1"/>
</dbReference>
<protein>
    <recommendedName>
        <fullName evidence="4">MFS transporter</fullName>
    </recommendedName>
</protein>
<feature type="transmembrane region" description="Helical" evidence="1">
    <location>
        <begin position="516"/>
        <end position="535"/>
    </location>
</feature>
<gene>
    <name evidence="2" type="ORF">SALLE_v1c05550</name>
</gene>
<keyword evidence="1" id="KW-0472">Membrane</keyword>
<feature type="transmembrane region" description="Helical" evidence="1">
    <location>
        <begin position="12"/>
        <end position="34"/>
    </location>
</feature>
<feature type="transmembrane region" description="Helical" evidence="1">
    <location>
        <begin position="365"/>
        <end position="386"/>
    </location>
</feature>
<accession>A0A345Z3Q0</accession>
<evidence type="ECO:0000313" key="3">
    <source>
        <dbReference type="Proteomes" id="UP000254792"/>
    </source>
</evidence>
<proteinExistence type="predicted"/>
<feature type="transmembrane region" description="Helical" evidence="1">
    <location>
        <begin position="241"/>
        <end position="259"/>
    </location>
</feature>
<feature type="transmembrane region" description="Helical" evidence="1">
    <location>
        <begin position="69"/>
        <end position="91"/>
    </location>
</feature>